<dbReference type="Proteomes" id="UP000185598">
    <property type="component" value="Unassembled WGS sequence"/>
</dbReference>
<comment type="caution">
    <text evidence="2">The sequence shown here is derived from an EMBL/GenBank/DDBJ whole genome shotgun (WGS) entry which is preliminary data.</text>
</comment>
<dbReference type="OrthoDB" id="7923400at2"/>
<evidence type="ECO:0008006" key="5">
    <source>
        <dbReference type="Google" id="ProtNLM"/>
    </source>
</evidence>
<protein>
    <recommendedName>
        <fullName evidence="5">Transcriptional regulator</fullName>
    </recommendedName>
</protein>
<dbReference type="EMBL" id="MKIN01000022">
    <property type="protein sequence ID" value="OLP48877.1"/>
    <property type="molecule type" value="Genomic_DNA"/>
</dbReference>
<dbReference type="STRING" id="887144.BJF91_17230"/>
<name>A0A1Q9A368_9HYPH</name>
<gene>
    <name evidence="2" type="ORF">BJF91_17230</name>
    <name evidence="1" type="ORF">GGQ71_000065</name>
</gene>
<evidence type="ECO:0000313" key="3">
    <source>
        <dbReference type="Proteomes" id="UP000185598"/>
    </source>
</evidence>
<proteinExistence type="predicted"/>
<dbReference type="AlphaFoldDB" id="A0A1Q9A368"/>
<evidence type="ECO:0000313" key="2">
    <source>
        <dbReference type="EMBL" id="OLP48877.1"/>
    </source>
</evidence>
<organism evidence="2 3">
    <name type="scientific">Allorhizobium taibaishanense</name>
    <dbReference type="NCBI Taxonomy" id="887144"/>
    <lineage>
        <taxon>Bacteria</taxon>
        <taxon>Pseudomonadati</taxon>
        <taxon>Pseudomonadota</taxon>
        <taxon>Alphaproteobacteria</taxon>
        <taxon>Hyphomicrobiales</taxon>
        <taxon>Rhizobiaceae</taxon>
        <taxon>Rhizobium/Agrobacterium group</taxon>
        <taxon>Allorhizobium</taxon>
    </lineage>
</organism>
<dbReference type="RefSeq" id="WP_075614667.1">
    <property type="nucleotide sequence ID" value="NZ_JACIED010000001.1"/>
</dbReference>
<dbReference type="EMBL" id="JACIED010000001">
    <property type="protein sequence ID" value="MBB4005829.1"/>
    <property type="molecule type" value="Genomic_DNA"/>
</dbReference>
<sequence>MSKTVSTISELIDQWPTIADFASAVGCGYEAARQMRRRGSIAPKHWARVVDASAAQGIEEISFAWLAKHAVGLEAVE</sequence>
<keyword evidence="3" id="KW-1185">Reference proteome</keyword>
<reference evidence="2 3" key="1">
    <citation type="submission" date="2016-09" db="EMBL/GenBank/DDBJ databases">
        <title>Rhizobium oryziradicis sp. nov., isolated from the root of rice.</title>
        <authorList>
            <person name="Zhao J."/>
            <person name="Zhang X."/>
        </authorList>
    </citation>
    <scope>NUCLEOTIDE SEQUENCE [LARGE SCALE GENOMIC DNA]</scope>
    <source>
        <strain evidence="2 3">14971</strain>
    </source>
</reference>
<dbReference type="Proteomes" id="UP000544107">
    <property type="component" value="Unassembled WGS sequence"/>
</dbReference>
<evidence type="ECO:0000313" key="4">
    <source>
        <dbReference type="Proteomes" id="UP000544107"/>
    </source>
</evidence>
<evidence type="ECO:0000313" key="1">
    <source>
        <dbReference type="EMBL" id="MBB4005829.1"/>
    </source>
</evidence>
<reference evidence="1 4" key="2">
    <citation type="submission" date="2020-08" db="EMBL/GenBank/DDBJ databases">
        <title>Genomic Encyclopedia of Type Strains, Phase IV (KMG-IV): sequencing the most valuable type-strain genomes for metagenomic binning, comparative biology and taxonomic classification.</title>
        <authorList>
            <person name="Goeker M."/>
        </authorList>
    </citation>
    <scope>NUCLEOTIDE SEQUENCE [LARGE SCALE GENOMIC DNA]</scope>
    <source>
        <strain evidence="1 4">DSM 100021</strain>
    </source>
</reference>
<accession>A0A1Q9A368</accession>